<evidence type="ECO:0000256" key="1">
    <source>
        <dbReference type="SAM" id="SignalP"/>
    </source>
</evidence>
<keyword evidence="3" id="KW-0238">DNA-binding</keyword>
<dbReference type="SMART" id="SM00278">
    <property type="entry name" value="HhH1"/>
    <property type="match status" value="2"/>
</dbReference>
<feature type="domain" description="Helix-hairpin-helix DNA-binding motif class 1" evidence="2">
    <location>
        <begin position="53"/>
        <end position="72"/>
    </location>
</feature>
<dbReference type="GO" id="GO:0015627">
    <property type="term" value="C:type II protein secretion system complex"/>
    <property type="evidence" value="ECO:0007669"/>
    <property type="project" value="TreeGrafter"/>
</dbReference>
<dbReference type="GO" id="GO:0006281">
    <property type="term" value="P:DNA repair"/>
    <property type="evidence" value="ECO:0007669"/>
    <property type="project" value="InterPro"/>
</dbReference>
<feature type="signal peptide" evidence="1">
    <location>
        <begin position="1"/>
        <end position="36"/>
    </location>
</feature>
<dbReference type="Pfam" id="PF12836">
    <property type="entry name" value="HHH_3"/>
    <property type="match status" value="1"/>
</dbReference>
<protein>
    <submittedName>
        <fullName evidence="3">ComEA family DNA-binding protein</fullName>
    </submittedName>
</protein>
<reference evidence="3" key="1">
    <citation type="submission" date="2021-02" db="EMBL/GenBank/DDBJ databases">
        <title>Strain Y2R2, a novel species of the genus Halomonas.</title>
        <authorList>
            <person name="Huang H."/>
        </authorList>
    </citation>
    <scope>NUCLEOTIDE SEQUENCE</scope>
    <source>
        <strain evidence="3">Y2R2</strain>
    </source>
</reference>
<dbReference type="NCBIfam" id="TIGR00426">
    <property type="entry name" value="competence protein ComEA helix-hairpin-helix repeat region"/>
    <property type="match status" value="1"/>
</dbReference>
<keyword evidence="4" id="KW-1185">Reference proteome</keyword>
<dbReference type="OrthoDB" id="7510573at2"/>
<dbReference type="EMBL" id="CP038437">
    <property type="protein sequence ID" value="QEM82195.1"/>
    <property type="molecule type" value="Genomic_DNA"/>
</dbReference>
<dbReference type="InterPro" id="IPR051675">
    <property type="entry name" value="Endo/Exo/Phosphatase_dom_1"/>
</dbReference>
<dbReference type="InterPro" id="IPR010994">
    <property type="entry name" value="RuvA_2-like"/>
</dbReference>
<evidence type="ECO:0000259" key="2">
    <source>
        <dbReference type="SMART" id="SM00278"/>
    </source>
</evidence>
<dbReference type="AlphaFoldDB" id="A0A5C1NJA9"/>
<accession>A0A5C1NJA9</accession>
<proteinExistence type="predicted"/>
<dbReference type="InterPro" id="IPR003583">
    <property type="entry name" value="Hlx-hairpin-Hlx_DNA-bd_motif"/>
</dbReference>
<feature type="domain" description="Helix-hairpin-helix DNA-binding motif class 1" evidence="2">
    <location>
        <begin position="83"/>
        <end position="102"/>
    </location>
</feature>
<dbReference type="PANTHER" id="PTHR21180">
    <property type="entry name" value="ENDONUCLEASE/EXONUCLEASE/PHOSPHATASE FAMILY DOMAIN-CONTAINING PROTEIN 1"/>
    <property type="match status" value="1"/>
</dbReference>
<dbReference type="SUPFAM" id="SSF47781">
    <property type="entry name" value="RuvA domain 2-like"/>
    <property type="match status" value="1"/>
</dbReference>
<sequence>MTKFSASPIHACRSGKYWLATLTAALWLACSLPALAADELKIEPININEASAELLAELPGIGPSKADAIIAEREANGPYADLEDLTRVKGIGQNTVARLADEIRFSNAN</sequence>
<dbReference type="PANTHER" id="PTHR21180:SF32">
    <property type="entry name" value="ENDONUCLEASE_EXONUCLEASE_PHOSPHATASE FAMILY DOMAIN-CONTAINING PROTEIN 1"/>
    <property type="match status" value="1"/>
</dbReference>
<dbReference type="GO" id="GO:0015628">
    <property type="term" value="P:protein secretion by the type II secretion system"/>
    <property type="evidence" value="ECO:0007669"/>
    <property type="project" value="TreeGrafter"/>
</dbReference>
<dbReference type="Gene3D" id="1.10.150.280">
    <property type="entry name" value="AF1531-like domain"/>
    <property type="match status" value="1"/>
</dbReference>
<dbReference type="GO" id="GO:0003677">
    <property type="term" value="F:DNA binding"/>
    <property type="evidence" value="ECO:0007669"/>
    <property type="project" value="UniProtKB-KW"/>
</dbReference>
<dbReference type="RefSeq" id="WP_149285205.1">
    <property type="nucleotide sequence ID" value="NZ_CP038437.2"/>
</dbReference>
<dbReference type="Proteomes" id="UP000324285">
    <property type="component" value="Chromosome"/>
</dbReference>
<evidence type="ECO:0000313" key="4">
    <source>
        <dbReference type="Proteomes" id="UP000324285"/>
    </source>
</evidence>
<dbReference type="KEGG" id="hbh:E4T21_12040"/>
<feature type="chain" id="PRO_5022734939" evidence="1">
    <location>
        <begin position="37"/>
        <end position="109"/>
    </location>
</feature>
<dbReference type="InterPro" id="IPR004509">
    <property type="entry name" value="Competence_ComEA_HhH"/>
</dbReference>
<dbReference type="PROSITE" id="PS51257">
    <property type="entry name" value="PROKAR_LIPOPROTEIN"/>
    <property type="match status" value="1"/>
</dbReference>
<gene>
    <name evidence="3" type="ORF">E4T21_12040</name>
</gene>
<name>A0A5C1NJA9_9GAMM</name>
<evidence type="ECO:0000313" key="3">
    <source>
        <dbReference type="EMBL" id="QEM82195.1"/>
    </source>
</evidence>
<keyword evidence="1" id="KW-0732">Signal</keyword>
<organism evidence="3 4">
    <name type="scientific">Halomonas binhaiensis</name>
    <dbReference type="NCBI Taxonomy" id="2562282"/>
    <lineage>
        <taxon>Bacteria</taxon>
        <taxon>Pseudomonadati</taxon>
        <taxon>Pseudomonadota</taxon>
        <taxon>Gammaproteobacteria</taxon>
        <taxon>Oceanospirillales</taxon>
        <taxon>Halomonadaceae</taxon>
        <taxon>Halomonas</taxon>
    </lineage>
</organism>